<feature type="region of interest" description="Disordered" evidence="1">
    <location>
        <begin position="409"/>
        <end position="433"/>
    </location>
</feature>
<feature type="compositionally biased region" description="Gly residues" evidence="1">
    <location>
        <begin position="416"/>
        <end position="433"/>
    </location>
</feature>
<accession>A0A830I047</accession>
<reference evidence="2" key="1">
    <citation type="submission" date="2020-10" db="EMBL/GenBank/DDBJ databases">
        <title>Unveiling of a novel bifunctional photoreceptor, Dualchrome1, isolated from a cosmopolitan green alga.</title>
        <authorList>
            <person name="Suzuki S."/>
            <person name="Kawachi M."/>
        </authorList>
    </citation>
    <scope>NUCLEOTIDE SEQUENCE</scope>
    <source>
        <strain evidence="2">NIES 2893</strain>
    </source>
</reference>
<feature type="compositionally biased region" description="Polar residues" evidence="1">
    <location>
        <begin position="43"/>
        <end position="55"/>
    </location>
</feature>
<protein>
    <submittedName>
        <fullName evidence="2">Uncharacterized protein</fullName>
    </submittedName>
</protein>
<dbReference type="Proteomes" id="UP000660262">
    <property type="component" value="Unassembled WGS sequence"/>
</dbReference>
<gene>
    <name evidence="2" type="ORF">PPROV_000923800</name>
</gene>
<evidence type="ECO:0000256" key="1">
    <source>
        <dbReference type="SAM" id="MobiDB-lite"/>
    </source>
</evidence>
<evidence type="ECO:0000313" key="2">
    <source>
        <dbReference type="EMBL" id="GHP10507.1"/>
    </source>
</evidence>
<dbReference type="EMBL" id="BNJQ01000029">
    <property type="protein sequence ID" value="GHP10507.1"/>
    <property type="molecule type" value="Genomic_DNA"/>
</dbReference>
<sequence>MLVDVTNTKSTKSSARDASEETPLCATRASSKGKGSLYPTPVMMTNTTDSETSNTRLRRSDAQALVSALLASTKHHSEKPGSDSNSNDSDYAALVSEALSEMPDSAIPKVKCVLEKTLKDVNEREEALKAKRLAEQRNGTTLERMIAEARDWTGGRVSDYTLRRLLEHMRLKEMKSVTVGENREGGRREYCTCEDLFLKVELPQRWSFDTPVPLGSVSERFYTISITVKWIDVYNDDAIAGILWASPFLKEDPVFPLKKFDHIPNKAERNKQSKEALDDKMLIKRQKWRTKVTKGDLKDRAGEWMRGVGLRPKDIAWEDAARAVCAGMGMLARDAPDNNGQFVFKRVMTLLERHLKALNNPGAPDPDEPDVIDNLRKYGGLLTSTPVMEYVKRQARWDRVKVGVKRKLDDSHADGGACGASGSGAAGAGAGAA</sequence>
<name>A0A830I047_9CHLO</name>
<comment type="caution">
    <text evidence="2">The sequence shown here is derived from an EMBL/GenBank/DDBJ whole genome shotgun (WGS) entry which is preliminary data.</text>
</comment>
<proteinExistence type="predicted"/>
<dbReference type="AlphaFoldDB" id="A0A830I047"/>
<feature type="compositionally biased region" description="Polar residues" evidence="1">
    <location>
        <begin position="1"/>
        <end position="13"/>
    </location>
</feature>
<keyword evidence="3" id="KW-1185">Reference proteome</keyword>
<organism evidence="2 3">
    <name type="scientific">Pycnococcus provasolii</name>
    <dbReference type="NCBI Taxonomy" id="41880"/>
    <lineage>
        <taxon>Eukaryota</taxon>
        <taxon>Viridiplantae</taxon>
        <taxon>Chlorophyta</taxon>
        <taxon>Pseudoscourfieldiophyceae</taxon>
        <taxon>Pseudoscourfieldiales</taxon>
        <taxon>Pycnococcaceae</taxon>
        <taxon>Pycnococcus</taxon>
    </lineage>
</organism>
<feature type="region of interest" description="Disordered" evidence="1">
    <location>
        <begin position="1"/>
        <end position="57"/>
    </location>
</feature>
<evidence type="ECO:0000313" key="3">
    <source>
        <dbReference type="Proteomes" id="UP000660262"/>
    </source>
</evidence>